<evidence type="ECO:0000313" key="2">
    <source>
        <dbReference type="EMBL" id="KAJ8955819.1"/>
    </source>
</evidence>
<sequence>MALSLFYGRRDDPSKSTLQRLVAQFETTGSVNNLPTPVRQKNARSAENIAAVSVSVEENPRQSIPRRV</sequence>
<organism evidence="2 3">
    <name type="scientific">Aromia moschata</name>
    <dbReference type="NCBI Taxonomy" id="1265417"/>
    <lineage>
        <taxon>Eukaryota</taxon>
        <taxon>Metazoa</taxon>
        <taxon>Ecdysozoa</taxon>
        <taxon>Arthropoda</taxon>
        <taxon>Hexapoda</taxon>
        <taxon>Insecta</taxon>
        <taxon>Pterygota</taxon>
        <taxon>Neoptera</taxon>
        <taxon>Endopterygota</taxon>
        <taxon>Coleoptera</taxon>
        <taxon>Polyphaga</taxon>
        <taxon>Cucujiformia</taxon>
        <taxon>Chrysomeloidea</taxon>
        <taxon>Cerambycidae</taxon>
        <taxon>Cerambycinae</taxon>
        <taxon>Callichromatini</taxon>
        <taxon>Aromia</taxon>
    </lineage>
</organism>
<reference evidence="2" key="1">
    <citation type="journal article" date="2023" name="Insect Mol. Biol.">
        <title>Genome sequencing provides insights into the evolution of gene families encoding plant cell wall-degrading enzymes in longhorned beetles.</title>
        <authorList>
            <person name="Shin N.R."/>
            <person name="Okamura Y."/>
            <person name="Kirsch R."/>
            <person name="Pauchet Y."/>
        </authorList>
    </citation>
    <scope>NUCLEOTIDE SEQUENCE</scope>
    <source>
        <strain evidence="2">AMC_N1</strain>
    </source>
</reference>
<comment type="caution">
    <text evidence="2">The sequence shown here is derived from an EMBL/GenBank/DDBJ whole genome shotgun (WGS) entry which is preliminary data.</text>
</comment>
<dbReference type="InterPro" id="IPR032135">
    <property type="entry name" value="DUF4817"/>
</dbReference>
<name>A0AAV8YXM7_9CUCU</name>
<accession>A0AAV8YXM7</accession>
<keyword evidence="3" id="KW-1185">Reference proteome</keyword>
<dbReference type="Proteomes" id="UP001162162">
    <property type="component" value="Unassembled WGS sequence"/>
</dbReference>
<dbReference type="AlphaFoldDB" id="A0AAV8YXM7"/>
<proteinExistence type="predicted"/>
<feature type="domain" description="DUF4817" evidence="1">
    <location>
        <begin position="3"/>
        <end position="32"/>
    </location>
</feature>
<dbReference type="EMBL" id="JAPWTK010000035">
    <property type="protein sequence ID" value="KAJ8955819.1"/>
    <property type="molecule type" value="Genomic_DNA"/>
</dbReference>
<dbReference type="Pfam" id="PF16087">
    <property type="entry name" value="DUF4817"/>
    <property type="match status" value="1"/>
</dbReference>
<protein>
    <recommendedName>
        <fullName evidence="1">DUF4817 domain-containing protein</fullName>
    </recommendedName>
</protein>
<evidence type="ECO:0000259" key="1">
    <source>
        <dbReference type="Pfam" id="PF16087"/>
    </source>
</evidence>
<gene>
    <name evidence="2" type="ORF">NQ318_005362</name>
</gene>
<evidence type="ECO:0000313" key="3">
    <source>
        <dbReference type="Proteomes" id="UP001162162"/>
    </source>
</evidence>